<reference evidence="3 4" key="1">
    <citation type="submission" date="2015-04" db="EMBL/GenBank/DDBJ databases">
        <title>Complete genome sequence of Schizopora paradoxa KUC8140, a cosmopolitan wood degrader in East Asia.</title>
        <authorList>
            <consortium name="DOE Joint Genome Institute"/>
            <person name="Min B."/>
            <person name="Park H."/>
            <person name="Jang Y."/>
            <person name="Kim J.-J."/>
            <person name="Kim K.H."/>
            <person name="Pangilinan J."/>
            <person name="Lipzen A."/>
            <person name="Riley R."/>
            <person name="Grigoriev I.V."/>
            <person name="Spatafora J.W."/>
            <person name="Choi I.-G."/>
        </authorList>
    </citation>
    <scope>NUCLEOTIDE SEQUENCE [LARGE SCALE GENOMIC DNA]</scope>
    <source>
        <strain evidence="3 4">KUC8140</strain>
    </source>
</reference>
<feature type="domain" description="Dynamin N-terminal" evidence="2">
    <location>
        <begin position="101"/>
        <end position="336"/>
    </location>
</feature>
<dbReference type="PANTHER" id="PTHR36681:SF3">
    <property type="entry name" value="NUCLEAR GTPASE, GERMINAL CENTER-ASSOCIATED, TANDEM DUPLICATE 3"/>
    <property type="match status" value="1"/>
</dbReference>
<protein>
    <recommendedName>
        <fullName evidence="2">Dynamin N-terminal domain-containing protein</fullName>
    </recommendedName>
</protein>
<accession>A0A0H2RK46</accession>
<proteinExistence type="predicted"/>
<dbReference type="STRING" id="27342.A0A0H2RK46"/>
<evidence type="ECO:0000313" key="3">
    <source>
        <dbReference type="EMBL" id="KLO11957.1"/>
    </source>
</evidence>
<organism evidence="3 4">
    <name type="scientific">Schizopora paradoxa</name>
    <dbReference type="NCBI Taxonomy" id="27342"/>
    <lineage>
        <taxon>Eukaryota</taxon>
        <taxon>Fungi</taxon>
        <taxon>Dikarya</taxon>
        <taxon>Basidiomycota</taxon>
        <taxon>Agaricomycotina</taxon>
        <taxon>Agaricomycetes</taxon>
        <taxon>Hymenochaetales</taxon>
        <taxon>Schizoporaceae</taxon>
        <taxon>Schizopora</taxon>
    </lineage>
</organism>
<evidence type="ECO:0000259" key="2">
    <source>
        <dbReference type="Pfam" id="PF00350"/>
    </source>
</evidence>
<dbReference type="AlphaFoldDB" id="A0A0H2RK46"/>
<dbReference type="Pfam" id="PF00350">
    <property type="entry name" value="Dynamin_N"/>
    <property type="match status" value="1"/>
</dbReference>
<evidence type="ECO:0000313" key="4">
    <source>
        <dbReference type="Proteomes" id="UP000053477"/>
    </source>
</evidence>
<dbReference type="SUPFAM" id="SSF52540">
    <property type="entry name" value="P-loop containing nucleoside triphosphate hydrolases"/>
    <property type="match status" value="1"/>
</dbReference>
<name>A0A0H2RK46_9AGAM</name>
<keyword evidence="4" id="KW-1185">Reference proteome</keyword>
<feature type="region of interest" description="Disordered" evidence="1">
    <location>
        <begin position="392"/>
        <end position="441"/>
    </location>
</feature>
<dbReference type="InterPro" id="IPR027417">
    <property type="entry name" value="P-loop_NTPase"/>
</dbReference>
<sequence>MDEDQEYDCSGSSESSLTPIPMDIEEDQNRQPEASTIKQKADRSTFEAGTQCLQAISNTVSSLENRVKEDVRADWVLKLERLQDWEERLVSLSEKEARNVIALYGETGAGKSTLINAILEDEIVPTSCTNACTAVATEISYKEGPGITAEIKYLSKEEWKVELEALIDDIRQDPEDIVANTSASTQDSPSQIAWSKVQAVYPSIARNDLKTLDAESILRKYEAITTKLGTSDYIQAADAEEFAIKRRHTLESGDFEENEVAANSPQHWPLIKLAKIRCNAEPLSKGTVLVDLPGTGDANAARNAIAANYLKNCHSVWIVAQASRACDNARAKECLRNALQTQFAMDGRIGDDDLQIRIAFIATKCDETTAAEIAKSLHLQADATFKYLQNEHKNPTTRGSPTSRFSVNTSASSSKRSRSRSPFDTSQSPMKRRRDGEEYLETDDPLRSLREYCSKKYSQQIKSQLQDSFRSFLQEEGLIDPNQANRVSLPVYTCTAGDYNRLKRPDFLAEPHYFRTGDDLKATGIKALQDLCKSLADATEKQELISFLRRIHELATVIDMHLNAYIQQDAALADFRKMWKERTNRTALFSRYPV</sequence>
<feature type="region of interest" description="Disordered" evidence="1">
    <location>
        <begin position="1"/>
        <end position="43"/>
    </location>
</feature>
<dbReference type="PANTHER" id="PTHR36681">
    <property type="entry name" value="NUCLEAR GTPASE, GERMINAL CENTER-ASSOCIATED, TANDEM DUPLICATE 3"/>
    <property type="match status" value="1"/>
</dbReference>
<dbReference type="EMBL" id="KQ085988">
    <property type="protein sequence ID" value="KLO11957.1"/>
    <property type="molecule type" value="Genomic_DNA"/>
</dbReference>
<feature type="compositionally biased region" description="Polar residues" evidence="1">
    <location>
        <begin position="396"/>
        <end position="409"/>
    </location>
</feature>
<dbReference type="OrthoDB" id="3598281at2759"/>
<dbReference type="Proteomes" id="UP000053477">
    <property type="component" value="Unassembled WGS sequence"/>
</dbReference>
<evidence type="ECO:0000256" key="1">
    <source>
        <dbReference type="SAM" id="MobiDB-lite"/>
    </source>
</evidence>
<dbReference type="InterPro" id="IPR045063">
    <property type="entry name" value="Dynamin_N"/>
</dbReference>
<gene>
    <name evidence="3" type="ORF">SCHPADRAFT_444039</name>
</gene>
<dbReference type="InParanoid" id="A0A0H2RK46"/>
<dbReference type="Gene3D" id="3.40.50.300">
    <property type="entry name" value="P-loop containing nucleotide triphosphate hydrolases"/>
    <property type="match status" value="1"/>
</dbReference>